<dbReference type="AlphaFoldDB" id="A0A4Z0KDR5"/>
<proteinExistence type="predicted"/>
<name>A0A4Z0KDR5_BREAU</name>
<organism evidence="1 2">
    <name type="scientific">Brevibacterium aurantiacum</name>
    <dbReference type="NCBI Taxonomy" id="273384"/>
    <lineage>
        <taxon>Bacteria</taxon>
        <taxon>Bacillati</taxon>
        <taxon>Actinomycetota</taxon>
        <taxon>Actinomycetes</taxon>
        <taxon>Micrococcales</taxon>
        <taxon>Brevibacteriaceae</taxon>
        <taxon>Brevibacterium</taxon>
    </lineage>
</organism>
<evidence type="ECO:0000313" key="2">
    <source>
        <dbReference type="Proteomes" id="UP000297736"/>
    </source>
</evidence>
<comment type="caution">
    <text evidence="1">The sequence shown here is derived from an EMBL/GenBank/DDBJ whole genome shotgun (WGS) entry which is preliminary data.</text>
</comment>
<dbReference type="Proteomes" id="UP000297736">
    <property type="component" value="Unassembled WGS sequence"/>
</dbReference>
<accession>A0A4Z0KDR5</accession>
<dbReference type="EMBL" id="RHFF01000025">
    <property type="protein sequence ID" value="TGD36697.1"/>
    <property type="molecule type" value="Genomic_DNA"/>
</dbReference>
<protein>
    <submittedName>
        <fullName evidence="1">Uncharacterized protein</fullName>
    </submittedName>
</protein>
<reference evidence="1 2" key="1">
    <citation type="submission" date="2018-10" db="EMBL/GenBank/DDBJ databases">
        <title>Brevibacterium genomes from Austrain hard cheese rinds.</title>
        <authorList>
            <person name="Anast J.M."/>
            <person name="Dzieciol M."/>
            <person name="Schultz D.L."/>
            <person name="Mann E."/>
            <person name="Wagner M."/>
            <person name="Schmitz-Esser S."/>
        </authorList>
    </citation>
    <scope>NUCLEOTIDE SEQUENCE [LARGE SCALE GENOMIC DNA]</scope>
    <source>
        <strain evidence="1 2">L261</strain>
    </source>
</reference>
<sequence length="106" mass="11673">MSSDAKNDEQRIPSVREAITDQLLACGSSQTPVQGLSVTVNEWRSSARAVGRALNRPIKTFVAGEVVFAVLGDWPTGAREEELHQQSLQRAAAAVNESFERHRDIR</sequence>
<gene>
    <name evidence="1" type="ORF">EB834_18570</name>
</gene>
<evidence type="ECO:0000313" key="1">
    <source>
        <dbReference type="EMBL" id="TGD36697.1"/>
    </source>
</evidence>